<dbReference type="Pfam" id="PF00933">
    <property type="entry name" value="Glyco_hydro_3"/>
    <property type="match status" value="1"/>
</dbReference>
<dbReference type="Proteomes" id="UP000000370">
    <property type="component" value="Chromosome"/>
</dbReference>
<dbReference type="InterPro" id="IPR050226">
    <property type="entry name" value="NagZ_Beta-hexosaminidase"/>
</dbReference>
<dbReference type="GO" id="GO:0005975">
    <property type="term" value="P:carbohydrate metabolic process"/>
    <property type="evidence" value="ECO:0007669"/>
    <property type="project" value="InterPro"/>
</dbReference>
<dbReference type="PANTHER" id="PTHR30480:SF16">
    <property type="entry name" value="GLYCOSIDE HYDROLASE FAMILY 3 DOMAIN PROTEIN"/>
    <property type="match status" value="1"/>
</dbReference>
<reference evidence="6" key="1">
    <citation type="submission" date="2007-11" db="EMBL/GenBank/DDBJ databases">
        <title>Complete genome sequence of Clostridium phytofermentans ISDg.</title>
        <authorList>
            <person name="Leschine S.B."/>
            <person name="Warnick T.A."/>
            <person name="Blanchard J.L."/>
            <person name="Schnell D.J."/>
            <person name="Petit E.L."/>
            <person name="LaTouf W.G."/>
            <person name="Copeland A."/>
            <person name="Lucas S."/>
            <person name="Lapidus A."/>
            <person name="Barry K."/>
            <person name="Glavina del Rio T."/>
            <person name="Dalin E."/>
            <person name="Tice H."/>
            <person name="Pitluck S."/>
            <person name="Kiss H."/>
            <person name="Brettin T."/>
            <person name="Bruce D."/>
            <person name="Detter J.C."/>
            <person name="Han C."/>
            <person name="Kuske C."/>
            <person name="Schmutz J."/>
            <person name="Larimer F."/>
            <person name="Land M."/>
            <person name="Hauser L."/>
            <person name="Kyrpides N."/>
            <person name="Kim E.A."/>
            <person name="Richardson P."/>
        </authorList>
    </citation>
    <scope>NUCLEOTIDE SEQUENCE [LARGE SCALE GENOMIC DNA]</scope>
    <source>
        <strain evidence="6">ATCC 700394 / DSM 18823 / ISDg</strain>
    </source>
</reference>
<dbReference type="InterPro" id="IPR017853">
    <property type="entry name" value="GH"/>
</dbReference>
<keyword evidence="6" id="KW-1185">Reference proteome</keyword>
<dbReference type="RefSeq" id="WP_012199149.1">
    <property type="nucleotide sequence ID" value="NC_010001.1"/>
</dbReference>
<evidence type="ECO:0000259" key="4">
    <source>
        <dbReference type="Pfam" id="PF00933"/>
    </source>
</evidence>
<dbReference type="GO" id="GO:0004553">
    <property type="term" value="F:hydrolase activity, hydrolyzing O-glycosyl compounds"/>
    <property type="evidence" value="ECO:0007669"/>
    <property type="project" value="InterPro"/>
</dbReference>
<comment type="similarity">
    <text evidence="1">Belongs to the glycosyl hydrolase 3 family.</text>
</comment>
<dbReference type="PANTHER" id="PTHR30480">
    <property type="entry name" value="BETA-HEXOSAMINIDASE-RELATED"/>
    <property type="match status" value="1"/>
</dbReference>
<keyword evidence="2 5" id="KW-0378">Hydrolase</keyword>
<dbReference type="HOGENOM" id="CLU_008392_5_3_9"/>
<dbReference type="eggNOG" id="COG1472">
    <property type="taxonomic scope" value="Bacteria"/>
</dbReference>
<dbReference type="STRING" id="357809.Cphy_1125"/>
<evidence type="ECO:0000256" key="2">
    <source>
        <dbReference type="ARBA" id="ARBA00022801"/>
    </source>
</evidence>
<name>A9KMQ8_LACP7</name>
<evidence type="ECO:0000256" key="3">
    <source>
        <dbReference type="ARBA" id="ARBA00023295"/>
    </source>
</evidence>
<dbReference type="GO" id="GO:0009254">
    <property type="term" value="P:peptidoglycan turnover"/>
    <property type="evidence" value="ECO:0007669"/>
    <property type="project" value="TreeGrafter"/>
</dbReference>
<feature type="domain" description="Glycoside hydrolase family 3 N-terminal" evidence="4">
    <location>
        <begin position="6"/>
        <end position="325"/>
    </location>
</feature>
<dbReference type="InterPro" id="IPR036881">
    <property type="entry name" value="Glyco_hydro_3_C_sf"/>
</dbReference>
<dbReference type="InterPro" id="IPR036962">
    <property type="entry name" value="Glyco_hydro_3_N_sf"/>
</dbReference>
<gene>
    <name evidence="5" type="ordered locus">Cphy_1125</name>
</gene>
<dbReference type="EMBL" id="CP000885">
    <property type="protein sequence ID" value="ABX41503.1"/>
    <property type="molecule type" value="Genomic_DNA"/>
</dbReference>
<evidence type="ECO:0000256" key="1">
    <source>
        <dbReference type="ARBA" id="ARBA00005336"/>
    </source>
</evidence>
<dbReference type="AlphaFoldDB" id="A9KMQ8"/>
<evidence type="ECO:0000313" key="5">
    <source>
        <dbReference type="EMBL" id="ABX41503.1"/>
    </source>
</evidence>
<proteinExistence type="inferred from homology"/>
<dbReference type="InterPro" id="IPR001764">
    <property type="entry name" value="Glyco_hydro_3_N"/>
</dbReference>
<dbReference type="CAZy" id="GH3">
    <property type="family name" value="Glycoside Hydrolase Family 3"/>
</dbReference>
<sequence>MDLSIRGKVGQRIVAGFPGTTIDSELEDFIRTYKIGNFILFKENIVDANQLSNLCEGLQQLTKKYTGHRAFITIDQEGGMVTRLSEDSVNIPGAMAIAATRDEKNAYMAGRITGQQLRTLGFNFDLAPVADINSNMDNPVIGVRSYGDEPDQVAKYCVAMMKGLTDGGVLASAKHFPGHGDTNVDSHLGLPKVHKSLEEMELCELVSFKALIEAGIPAIMSSHIIFPALEEELPATMSRKIITGLLKEKLGFKGLVISDCMEMSAIKKYYGSIEGIKHAIEAGVDLIFVSHTMSVAREASDVLTGLYEKGELSMDEMDASIDKIMYYKDKCLCNENEKHDTNEFDVKAGIEFTKELLRKSLTPIQMPSDNLPVVDHNSLFLGCMPFRATNVFNIDAGAFQFADYMAKYFNGNGILTSPQPTDEEMEALIQPMKEASTVVIATYNAHLYKEQLKLVELAAKSNTNVIVFALRNPYDLKDLPANVYGIAVYEYTLKSVEALAEYMKQPYELSGKLPVKM</sequence>
<dbReference type="Gene3D" id="3.20.20.300">
    <property type="entry name" value="Glycoside hydrolase, family 3, N-terminal domain"/>
    <property type="match status" value="1"/>
</dbReference>
<dbReference type="Gene3D" id="3.40.50.1700">
    <property type="entry name" value="Glycoside hydrolase family 3 C-terminal domain"/>
    <property type="match status" value="1"/>
</dbReference>
<dbReference type="SUPFAM" id="SSF51445">
    <property type="entry name" value="(Trans)glycosidases"/>
    <property type="match status" value="1"/>
</dbReference>
<dbReference type="KEGG" id="cpy:Cphy_1125"/>
<protein>
    <submittedName>
        <fullName evidence="5">Glycoside hydrolase family 3 domain protein</fullName>
    </submittedName>
</protein>
<evidence type="ECO:0000313" key="6">
    <source>
        <dbReference type="Proteomes" id="UP000000370"/>
    </source>
</evidence>
<accession>A9KMQ8</accession>
<keyword evidence="3" id="KW-0326">Glycosidase</keyword>
<organism evidence="5 6">
    <name type="scientific">Lachnoclostridium phytofermentans (strain ATCC 700394 / DSM 18823 / ISDg)</name>
    <name type="common">Clostridium phytofermentans</name>
    <dbReference type="NCBI Taxonomy" id="357809"/>
    <lineage>
        <taxon>Bacteria</taxon>
        <taxon>Bacillati</taxon>
        <taxon>Bacillota</taxon>
        <taxon>Clostridia</taxon>
        <taxon>Lachnospirales</taxon>
        <taxon>Lachnospiraceae</taxon>
    </lineage>
</organism>
<dbReference type="OrthoDB" id="9805821at2"/>